<sequence length="153" mass="16198">MNKISFKKMILMALIFVANAEAWAQELVEISIDAISVNNGTVATRPCPKKIQGNCPAGVPSSCMMVFTPSVFAGTLTITNNSGRTALNVTTNQDFISSYDIFQSPQTGLASIAPHSSGTLNFYASGFPIDPPIEIEVKGSNTASACFSIQVIS</sequence>
<accession>A0ABW8DDY4</accession>
<organism evidence="2 3">
    <name type="scientific">Legionella lytica</name>
    <dbReference type="NCBI Taxonomy" id="96232"/>
    <lineage>
        <taxon>Bacteria</taxon>
        <taxon>Pseudomonadati</taxon>
        <taxon>Pseudomonadota</taxon>
        <taxon>Gammaproteobacteria</taxon>
        <taxon>Legionellales</taxon>
        <taxon>Legionellaceae</taxon>
        <taxon>Legionella</taxon>
    </lineage>
</organism>
<keyword evidence="1" id="KW-0732">Signal</keyword>
<evidence type="ECO:0000313" key="3">
    <source>
        <dbReference type="Proteomes" id="UP001615550"/>
    </source>
</evidence>
<dbReference type="RefSeq" id="WP_400188538.1">
    <property type="nucleotide sequence ID" value="NZ_JBGORX010000008.1"/>
</dbReference>
<evidence type="ECO:0000256" key="1">
    <source>
        <dbReference type="SAM" id="SignalP"/>
    </source>
</evidence>
<name>A0ABW8DDY4_9GAMM</name>
<dbReference type="Proteomes" id="UP001615550">
    <property type="component" value="Unassembled WGS sequence"/>
</dbReference>
<gene>
    <name evidence="2" type="ORF">ACD661_14265</name>
</gene>
<evidence type="ECO:0000313" key="2">
    <source>
        <dbReference type="EMBL" id="MFJ1269725.1"/>
    </source>
</evidence>
<proteinExistence type="predicted"/>
<keyword evidence="3" id="KW-1185">Reference proteome</keyword>
<reference evidence="2 3" key="1">
    <citation type="submission" date="2024-08" db="EMBL/GenBank/DDBJ databases">
        <title>Draft Genome Sequence of Legionella lytica strain DSB2004, Isolated From a Fire Sprinkler System.</title>
        <authorList>
            <person name="Everhart A.D."/>
            <person name="Kidane D.T."/>
            <person name="Farone A.L."/>
            <person name="Farone M.B."/>
        </authorList>
    </citation>
    <scope>NUCLEOTIDE SEQUENCE [LARGE SCALE GENOMIC DNA]</scope>
    <source>
        <strain evidence="2 3">DSB2004</strain>
    </source>
</reference>
<dbReference type="EMBL" id="JBGORX010000008">
    <property type="protein sequence ID" value="MFJ1269725.1"/>
    <property type="molecule type" value="Genomic_DNA"/>
</dbReference>
<evidence type="ECO:0008006" key="4">
    <source>
        <dbReference type="Google" id="ProtNLM"/>
    </source>
</evidence>
<feature type="chain" id="PRO_5046088504" description="Secreted protein" evidence="1">
    <location>
        <begin position="25"/>
        <end position="153"/>
    </location>
</feature>
<protein>
    <recommendedName>
        <fullName evidence="4">Secreted protein</fullName>
    </recommendedName>
</protein>
<feature type="signal peptide" evidence="1">
    <location>
        <begin position="1"/>
        <end position="24"/>
    </location>
</feature>
<comment type="caution">
    <text evidence="2">The sequence shown here is derived from an EMBL/GenBank/DDBJ whole genome shotgun (WGS) entry which is preliminary data.</text>
</comment>